<dbReference type="HOGENOM" id="CLU_039475_0_1_1"/>
<evidence type="ECO:0000313" key="3">
    <source>
        <dbReference type="EMBL" id="ELU00782.1"/>
    </source>
</evidence>
<reference evidence="3 5" key="2">
    <citation type="journal article" date="2013" name="Nature">
        <title>Insights into bilaterian evolution from three spiralian genomes.</title>
        <authorList>
            <person name="Simakov O."/>
            <person name="Marletaz F."/>
            <person name="Cho S.J."/>
            <person name="Edsinger-Gonzales E."/>
            <person name="Havlak P."/>
            <person name="Hellsten U."/>
            <person name="Kuo D.H."/>
            <person name="Larsson T."/>
            <person name="Lv J."/>
            <person name="Arendt D."/>
            <person name="Savage R."/>
            <person name="Osoegawa K."/>
            <person name="de Jong P."/>
            <person name="Grimwood J."/>
            <person name="Chapman J.A."/>
            <person name="Shapiro H."/>
            <person name="Aerts A."/>
            <person name="Otillar R.P."/>
            <person name="Terry A.Y."/>
            <person name="Boore J.L."/>
            <person name="Grigoriev I.V."/>
            <person name="Lindberg D.R."/>
            <person name="Seaver E.C."/>
            <person name="Weisblat D.A."/>
            <person name="Putnam N.H."/>
            <person name="Rokhsar D.S."/>
        </authorList>
    </citation>
    <scope>NUCLEOTIDE SEQUENCE</scope>
    <source>
        <strain evidence="3 5">I ESC-2004</strain>
    </source>
</reference>
<dbReference type="GO" id="GO:0004364">
    <property type="term" value="F:glutathione transferase activity"/>
    <property type="evidence" value="ECO:0007669"/>
    <property type="project" value="TreeGrafter"/>
</dbReference>
<dbReference type="Pfam" id="PF14497">
    <property type="entry name" value="GST_C_3"/>
    <property type="match status" value="1"/>
</dbReference>
<organism evidence="3">
    <name type="scientific">Capitella teleta</name>
    <name type="common">Polychaete worm</name>
    <dbReference type="NCBI Taxonomy" id="283909"/>
    <lineage>
        <taxon>Eukaryota</taxon>
        <taxon>Metazoa</taxon>
        <taxon>Spiralia</taxon>
        <taxon>Lophotrochozoa</taxon>
        <taxon>Annelida</taxon>
        <taxon>Polychaeta</taxon>
        <taxon>Sedentaria</taxon>
        <taxon>Scolecida</taxon>
        <taxon>Capitellidae</taxon>
        <taxon>Capitella</taxon>
    </lineage>
</organism>
<dbReference type="EMBL" id="AMQN01009570">
    <property type="status" value="NOT_ANNOTATED_CDS"/>
    <property type="molecule type" value="Genomic_DNA"/>
</dbReference>
<dbReference type="Gene3D" id="3.40.30.10">
    <property type="entry name" value="Glutaredoxin"/>
    <property type="match status" value="2"/>
</dbReference>
<gene>
    <name evidence="3" type="ORF">CAPTEDRAFT_169384</name>
</gene>
<proteinExistence type="predicted"/>
<name>R7UBY6_CAPTE</name>
<evidence type="ECO:0000313" key="4">
    <source>
        <dbReference type="EnsemblMetazoa" id="CapteP169384"/>
    </source>
</evidence>
<dbReference type="InterPro" id="IPR036249">
    <property type="entry name" value="Thioredoxin-like_sf"/>
</dbReference>
<dbReference type="CDD" id="cd03039">
    <property type="entry name" value="GST_N_Sigma_like"/>
    <property type="match status" value="1"/>
</dbReference>
<feature type="domain" description="GST C-terminal" evidence="2">
    <location>
        <begin position="86"/>
        <end position="235"/>
    </location>
</feature>
<dbReference type="SFLD" id="SFLDS00019">
    <property type="entry name" value="Glutathione_Transferase_(cytos"/>
    <property type="match status" value="1"/>
</dbReference>
<dbReference type="STRING" id="283909.R7UBY6"/>
<dbReference type="EnsemblMetazoa" id="CapteT169384">
    <property type="protein sequence ID" value="CapteP169384"/>
    <property type="gene ID" value="CapteG169384"/>
</dbReference>
<dbReference type="OrthoDB" id="4951845at2759"/>
<dbReference type="GO" id="GO:0006749">
    <property type="term" value="P:glutathione metabolic process"/>
    <property type="evidence" value="ECO:0007669"/>
    <property type="project" value="TreeGrafter"/>
</dbReference>
<reference evidence="5" key="1">
    <citation type="submission" date="2012-12" db="EMBL/GenBank/DDBJ databases">
        <authorList>
            <person name="Hellsten U."/>
            <person name="Grimwood J."/>
            <person name="Chapman J.A."/>
            <person name="Shapiro H."/>
            <person name="Aerts A."/>
            <person name="Otillar R.P."/>
            <person name="Terry A.Y."/>
            <person name="Boore J.L."/>
            <person name="Simakov O."/>
            <person name="Marletaz F."/>
            <person name="Cho S.-J."/>
            <person name="Edsinger-Gonzales E."/>
            <person name="Havlak P."/>
            <person name="Kuo D.-H."/>
            <person name="Larsson T."/>
            <person name="Lv J."/>
            <person name="Arendt D."/>
            <person name="Savage R."/>
            <person name="Osoegawa K."/>
            <person name="de Jong P."/>
            <person name="Lindberg D.R."/>
            <person name="Seaver E.C."/>
            <person name="Weisblat D.A."/>
            <person name="Putnam N.H."/>
            <person name="Grigoriev I.V."/>
            <person name="Rokhsar D.S."/>
        </authorList>
    </citation>
    <scope>NUCLEOTIDE SEQUENCE</scope>
    <source>
        <strain evidence="5">I ESC-2004</strain>
    </source>
</reference>
<sequence>MSAEYELFYWPLAGRGEFIRLIFEEAGVPFKETTLKDYTFSTDLKAGKAGFPGFAPPVLRKGDFQLSQTPIICKYLGKQFGMYPETEEDEWHAEQVNATIHDFLAEGWLIVCIASLHFITARIVFHAKCFTEGYHSQKKETQPYVDWFIKERLSKWLQMLEVTLKANKDGQGFVVGDKLTYLDLALLHVLRSAKSQFAEAFDANQDIPLLKAFLERMSARPKLAAYFKSDRCGPFVGDSMM</sequence>
<feature type="domain" description="GST N-terminal" evidence="1">
    <location>
        <begin position="3"/>
        <end position="84"/>
    </location>
</feature>
<dbReference type="SUPFAM" id="SSF52833">
    <property type="entry name" value="Thioredoxin-like"/>
    <property type="match status" value="1"/>
</dbReference>
<dbReference type="EMBL" id="KB305732">
    <property type="protein sequence ID" value="ELU00782.1"/>
    <property type="molecule type" value="Genomic_DNA"/>
</dbReference>
<dbReference type="PANTHER" id="PTHR11571:SF263">
    <property type="entry name" value="GLUTATHIONE S-TRANSFERASE"/>
    <property type="match status" value="1"/>
</dbReference>
<dbReference type="SUPFAM" id="SSF47616">
    <property type="entry name" value="GST C-terminal domain-like"/>
    <property type="match status" value="1"/>
</dbReference>
<dbReference type="PROSITE" id="PS50404">
    <property type="entry name" value="GST_NTER"/>
    <property type="match status" value="1"/>
</dbReference>
<dbReference type="PANTHER" id="PTHR11571">
    <property type="entry name" value="GLUTATHIONE S-TRANSFERASE"/>
    <property type="match status" value="1"/>
</dbReference>
<dbReference type="InterPro" id="IPR040079">
    <property type="entry name" value="Glutathione_S-Trfase"/>
</dbReference>
<dbReference type="InterPro" id="IPR050213">
    <property type="entry name" value="GST_superfamily"/>
</dbReference>
<evidence type="ECO:0008006" key="6">
    <source>
        <dbReference type="Google" id="ProtNLM"/>
    </source>
</evidence>
<dbReference type="AlphaFoldDB" id="R7UBY6"/>
<dbReference type="Proteomes" id="UP000014760">
    <property type="component" value="Unassembled WGS sequence"/>
</dbReference>
<accession>R7UBY6</accession>
<evidence type="ECO:0000259" key="2">
    <source>
        <dbReference type="PROSITE" id="PS50405"/>
    </source>
</evidence>
<dbReference type="OMA" id="LWVHQLQ"/>
<dbReference type="InterPro" id="IPR010987">
    <property type="entry name" value="Glutathione-S-Trfase_C-like"/>
</dbReference>
<dbReference type="PROSITE" id="PS50405">
    <property type="entry name" value="GST_CTER"/>
    <property type="match status" value="1"/>
</dbReference>
<evidence type="ECO:0000259" key="1">
    <source>
        <dbReference type="PROSITE" id="PS50404"/>
    </source>
</evidence>
<reference evidence="4" key="3">
    <citation type="submission" date="2015-06" db="UniProtKB">
        <authorList>
            <consortium name="EnsemblMetazoa"/>
        </authorList>
    </citation>
    <scope>IDENTIFICATION</scope>
</reference>
<dbReference type="InterPro" id="IPR004045">
    <property type="entry name" value="Glutathione_S-Trfase_N"/>
</dbReference>
<dbReference type="InterPro" id="IPR036282">
    <property type="entry name" value="Glutathione-S-Trfase_C_sf"/>
</dbReference>
<protein>
    <recommendedName>
        <fullName evidence="6">Glutathione transferase</fullName>
    </recommendedName>
</protein>
<dbReference type="Gene3D" id="1.20.1050.10">
    <property type="match status" value="1"/>
</dbReference>
<keyword evidence="5" id="KW-1185">Reference proteome</keyword>
<evidence type="ECO:0000313" key="5">
    <source>
        <dbReference type="Proteomes" id="UP000014760"/>
    </source>
</evidence>
<dbReference type="InterPro" id="IPR004046">
    <property type="entry name" value="GST_C"/>
</dbReference>